<accession>A0ABD4VG56</accession>
<dbReference type="Proteomes" id="UP001208557">
    <property type="component" value="Unassembled WGS sequence"/>
</dbReference>
<evidence type="ECO:0000313" key="2">
    <source>
        <dbReference type="Proteomes" id="UP001208557"/>
    </source>
</evidence>
<organism evidence="1 2">
    <name type="scientific">Streptococcus sanguinis</name>
    <dbReference type="NCBI Taxonomy" id="1305"/>
    <lineage>
        <taxon>Bacteria</taxon>
        <taxon>Bacillati</taxon>
        <taxon>Bacillota</taxon>
        <taxon>Bacilli</taxon>
        <taxon>Lactobacillales</taxon>
        <taxon>Streptococcaceae</taxon>
        <taxon>Streptococcus</taxon>
    </lineage>
</organism>
<evidence type="ECO:0000313" key="1">
    <source>
        <dbReference type="EMBL" id="MCY7033664.1"/>
    </source>
</evidence>
<dbReference type="AlphaFoldDB" id="A0ABD4VG56"/>
<dbReference type="EMBL" id="JAKUVJ010000002">
    <property type="protein sequence ID" value="MCY7033664.1"/>
    <property type="molecule type" value="Genomic_DNA"/>
</dbReference>
<sequence>MDAVLSLGTKAVYLEKTYSQARPLVEAELRDIDAEERSDVSAMCLNERSLLG</sequence>
<gene>
    <name evidence="1" type="ORF">MK406_01050</name>
</gene>
<proteinExistence type="predicted"/>
<comment type="caution">
    <text evidence="1">The sequence shown here is derived from an EMBL/GenBank/DDBJ whole genome shotgun (WGS) entry which is preliminary data.</text>
</comment>
<protein>
    <submittedName>
        <fullName evidence="1">Shikimate dehydrogenase</fullName>
    </submittedName>
</protein>
<name>A0ABD4VG56_STRSA</name>
<dbReference type="RefSeq" id="WP_268685564.1">
    <property type="nucleotide sequence ID" value="NZ_JAKUVJ010000002.1"/>
</dbReference>
<reference evidence="1 2" key="1">
    <citation type="journal article" date="2022" name="Med Res Arch">
        <title>Genomic identification of streptococcal strains and relation to clinical characteristics. A substudy to The Partial Oral Treatment of Endocarditis (POET) Trial.</title>
        <authorList>
            <person name="Christensen J."/>
            <person name="Jensen C."/>
            <person name="Dargis R."/>
            <person name="Nielsen X."/>
            <person name="Pries- Heje M."/>
            <person name="Wiingaard C."/>
            <person name="Ihlemann N."/>
            <person name="Gill S."/>
            <person name="Bruun N."/>
            <person name="Elming H."/>
            <person name="Povlsen J."/>
            <person name="Madsen T."/>
            <person name="Jensen K."/>
            <person name="Fuursted K."/>
            <person name="Ostergaard L."/>
            <person name="Christiansen U."/>
            <person name="Rosenvinge F."/>
            <person name="Helweg-Larsen J."/>
            <person name="Fosbol E."/>
            <person name="Kober L."/>
            <person name="Torp-Pedersen C."/>
            <person name="Tonder N."/>
            <person name="Moser C."/>
            <person name="Iversen K."/>
            <person name="Bundgaard H."/>
        </authorList>
    </citation>
    <scope>NUCLEOTIDE SEQUENCE [LARGE SCALE GENOMIC DNA]</scope>
    <source>
        <strain evidence="1 2">A12055600</strain>
    </source>
</reference>